<accession>A0A2N9ZYL3</accession>
<gene>
    <name evidence="1" type="ORF">ERS020247_00413</name>
</gene>
<name>A0A2N9ZYL3_9STRE</name>
<evidence type="ECO:0000313" key="1">
    <source>
        <dbReference type="EMBL" id="CEY56606.1"/>
    </source>
</evidence>
<dbReference type="Proteomes" id="UP000048179">
    <property type="component" value="Unassembled WGS sequence"/>
</dbReference>
<sequence>MKIDNITLEIEDLYGTGLYRHAEELERIRKSYALDGSETYHEVDKKYKGILREIDLLVVSTNGEASEWKKVTESHDELIRANIHNLLYRLDGVDFRVSIGKHFQRVGRFLNTRYTVLEQALYKTMKTINHKATYMAVNEYVLELIKQDLARLENEEDSLLYKMAKEWREEQ</sequence>
<reference evidence="1 2" key="1">
    <citation type="submission" date="2015-03" db="EMBL/GenBank/DDBJ databases">
        <authorList>
            <consortium name="Pathogen Informatics"/>
        </authorList>
    </citation>
    <scope>NUCLEOTIDE SEQUENCE [LARGE SCALE GENOMIC DNA]</scope>
    <source>
        <strain evidence="1 2">SMRU737</strain>
    </source>
</reference>
<dbReference type="EMBL" id="CFGT01000002">
    <property type="protein sequence ID" value="CEY56606.1"/>
    <property type="molecule type" value="Genomic_DNA"/>
</dbReference>
<evidence type="ECO:0000313" key="2">
    <source>
        <dbReference type="Proteomes" id="UP000048179"/>
    </source>
</evidence>
<proteinExistence type="predicted"/>
<organism evidence="1 2">
    <name type="scientific">Streptococcus pseudopneumoniae</name>
    <dbReference type="NCBI Taxonomy" id="257758"/>
    <lineage>
        <taxon>Bacteria</taxon>
        <taxon>Bacillati</taxon>
        <taxon>Bacillota</taxon>
        <taxon>Bacilli</taxon>
        <taxon>Lactobacillales</taxon>
        <taxon>Streptococcaceae</taxon>
        <taxon>Streptococcus</taxon>
    </lineage>
</organism>
<protein>
    <submittedName>
        <fullName evidence="1">Uncharacterized protein</fullName>
    </submittedName>
</protein>
<dbReference type="RefSeq" id="WP_050222794.1">
    <property type="nucleotide sequence ID" value="NZ_CFGT01000002.1"/>
</dbReference>
<dbReference type="AlphaFoldDB" id="A0A2N9ZYL3"/>